<reference evidence="5" key="1">
    <citation type="journal article" date="2012" name="J. Virol.">
        <title>High variety of known and new RNA and DNA viruses of diverse origins in untreated sewage.</title>
        <authorList>
            <person name="Ng T.F."/>
            <person name="Marine R."/>
            <person name="Wang C."/>
            <person name="Simmonds P."/>
            <person name="Kapusinszky B."/>
            <person name="Bodhidatta L."/>
            <person name="Oderinde B.S."/>
            <person name="Wommack K.E."/>
            <person name="Delwart E."/>
        </authorList>
    </citation>
    <scope>NUCLEOTIDE SEQUENCE</scope>
    <source>
        <strain evidence="5">NediV</strain>
    </source>
</reference>
<dbReference type="Gene3D" id="2.60.120.20">
    <property type="match status" value="3"/>
</dbReference>
<reference evidence="5" key="2">
    <citation type="submission" date="2012-04" db="EMBL/GenBank/DDBJ databases">
        <authorList>
            <person name="Kim Y.-H."/>
            <person name="Lee H.-S."/>
            <person name="Kwak S.-S."/>
        </authorList>
    </citation>
    <scope>NUCLEOTIDE SEQUENCE</scope>
    <source>
        <strain evidence="5">NediV</strain>
    </source>
</reference>
<evidence type="ECO:0000256" key="3">
    <source>
        <dbReference type="ARBA" id="ARBA00022844"/>
    </source>
</evidence>
<dbReference type="GO" id="GO:0019028">
    <property type="term" value="C:viral capsid"/>
    <property type="evidence" value="ECO:0007669"/>
    <property type="project" value="UniProtKB-KW"/>
</dbReference>
<evidence type="ECO:0000256" key="2">
    <source>
        <dbReference type="ARBA" id="ARBA00022561"/>
    </source>
</evidence>
<evidence type="ECO:0000256" key="1">
    <source>
        <dbReference type="ARBA" id="ARBA00004328"/>
    </source>
</evidence>
<proteinExistence type="predicted"/>
<organism evidence="5">
    <name type="scientific">Nedicistrovirus TFN-2012</name>
    <dbReference type="NCBI Taxonomy" id="1228014"/>
    <lineage>
        <taxon>Viruses</taxon>
        <taxon>Riboviria</taxon>
        <taxon>Orthornavirae</taxon>
        <taxon>Pisuviricota</taxon>
        <taxon>Pisoniviricetes</taxon>
        <taxon>Picornavirales</taxon>
    </lineage>
</organism>
<dbReference type="CDD" id="cd00205">
    <property type="entry name" value="rhv_like"/>
    <property type="match status" value="1"/>
</dbReference>
<sequence length="882" mass="95237">MGFPLWSMTGKPFHPPFSWYYSGWTREGFPKAAFGTKQLVYSPATHNNDSIERDTISEEVNPGLSVQGNHTIGLTTFPVESMYSTEINHGVSDYNSLPVIDEYQDVKNFFARPRLVASGVMDPARTTLSYLDVREPISDYWPAAAKNRLNGVFGYRCAIKFTVTAAATPFQQGVVAAAFHYGPLSTIQTCHFPGGFPALVTNLPHARLNLADQTMCELTVPYLSPYEFFELENTAGAGGDNEGRLYSYGQFLLSQILPYATLTTAAPQWKIYISLHDMELFGAVPVAVSTVVPQSGLKARRVNDVAKAQDAETKPKGGKYISTAGKVVTGGALLGALGGAIAGNPQFSEKCLKSAVIANSVSKTAESMGYSKPVDQVAPDKVMPTETSDEWHVDMASNARVVGPFQSNKLVIDGDNSGTHVDEMDFDFVLGRYAQAFIGSMNTADVAGTVLYATNLCPTSMWFRSKPNARPGGNLALPASGPLTANCFLPTALCYVSQMFKYWRGSIKFRFTFAKTRFHAGRVLASFVPATFDTIASGVLSNQVPAPEIGGGFVQPFQYSTIFDLRDDSTFEFEVPYVSSRPFISTLGSVGGVTLSVLDPLLTTGESATAITYMVEVCAGDDYQLANFIGSGLSPATSYNPDELVAFQSGLVDEGVEVYTSGERFNSVKQLAMIPYSVRFLLPTTASSITSLPPFYYQPILVAAIPMPATTSVFCACSTQNVVSRMYVYCSGSTTYGYYGGLTNGVTGSFLQNTYDSNNPLPTASDTRNKTGAHKPRVVKTGYNGSMVAKAPSYQKFSIMPVDSYFQANFAPGINTVNGNKFAPATYGLEIRNPLGTASDSVITYAAGDDARFIAYRGPPPCWLLQSTQTANLDSSAYGNWN</sequence>
<evidence type="ECO:0000313" key="5">
    <source>
        <dbReference type="EMBL" id="AFR11850.1"/>
    </source>
</evidence>
<dbReference type="InterPro" id="IPR029053">
    <property type="entry name" value="Viral_coat"/>
</dbReference>
<dbReference type="SUPFAM" id="SSF88633">
    <property type="entry name" value="Positive stranded ssRNA viruses"/>
    <property type="match status" value="2"/>
</dbReference>
<comment type="subcellular location">
    <subcellularLocation>
        <location evidence="1">Virion</location>
    </subcellularLocation>
</comment>
<evidence type="ECO:0000259" key="4">
    <source>
        <dbReference type="Pfam" id="PF00073"/>
    </source>
</evidence>
<keyword evidence="3" id="KW-0946">Virion</keyword>
<dbReference type="Pfam" id="PF00073">
    <property type="entry name" value="Rhv"/>
    <property type="match status" value="1"/>
</dbReference>
<feature type="domain" description="Picornavirus capsid" evidence="4">
    <location>
        <begin position="496"/>
        <end position="587"/>
    </location>
</feature>
<protein>
    <submittedName>
        <fullName evidence="5">Capsid</fullName>
    </submittedName>
</protein>
<dbReference type="InterPro" id="IPR033703">
    <property type="entry name" value="Rhv-like"/>
</dbReference>
<dbReference type="GO" id="GO:0005198">
    <property type="term" value="F:structural molecule activity"/>
    <property type="evidence" value="ECO:0007669"/>
    <property type="project" value="InterPro"/>
</dbReference>
<dbReference type="InterPro" id="IPR001676">
    <property type="entry name" value="Picornavirus_capsid"/>
</dbReference>
<accession>J7LG53</accession>
<dbReference type="EMBL" id="JQ898341">
    <property type="protein sequence ID" value="AFR11850.1"/>
    <property type="molecule type" value="Genomic_RNA"/>
</dbReference>
<keyword evidence="2" id="KW-0167">Capsid protein</keyword>
<name>J7LG53_9VIRU</name>